<keyword evidence="4 6" id="KW-0067">ATP-binding</keyword>
<dbReference type="EMBL" id="FNPZ01000002">
    <property type="protein sequence ID" value="SDY99376.1"/>
    <property type="molecule type" value="Genomic_DNA"/>
</dbReference>
<reference evidence="6 7" key="1">
    <citation type="submission" date="2016-10" db="EMBL/GenBank/DDBJ databases">
        <authorList>
            <person name="de Groot N.N."/>
        </authorList>
    </citation>
    <scope>NUCLEOTIDE SEQUENCE [LARGE SCALE GENOMIC DNA]</scope>
    <source>
        <strain evidence="6 7">CGMCC 4.3491</strain>
    </source>
</reference>
<feature type="domain" description="ABC transporter" evidence="5">
    <location>
        <begin position="10"/>
        <end position="257"/>
    </location>
</feature>
<protein>
    <submittedName>
        <fullName evidence="6">Peptide/nickel transport system ATP-binding protein</fullName>
    </submittedName>
</protein>
<dbReference type="STRING" id="381665.SAMN05216554_1847"/>
<evidence type="ECO:0000313" key="7">
    <source>
        <dbReference type="Proteomes" id="UP000198891"/>
    </source>
</evidence>
<evidence type="ECO:0000256" key="3">
    <source>
        <dbReference type="ARBA" id="ARBA00022741"/>
    </source>
</evidence>
<dbReference type="PROSITE" id="PS00211">
    <property type="entry name" value="ABC_TRANSPORTER_1"/>
    <property type="match status" value="2"/>
</dbReference>
<comment type="similarity">
    <text evidence="1">Belongs to the ABC transporter superfamily.</text>
</comment>
<dbReference type="GO" id="GO:0015833">
    <property type="term" value="P:peptide transport"/>
    <property type="evidence" value="ECO:0007669"/>
    <property type="project" value="InterPro"/>
</dbReference>
<keyword evidence="3" id="KW-0547">Nucleotide-binding</keyword>
<dbReference type="PROSITE" id="PS50893">
    <property type="entry name" value="ABC_TRANSPORTER_2"/>
    <property type="match status" value="2"/>
</dbReference>
<organism evidence="6 7">
    <name type="scientific">Herbiconiux ginsengi</name>
    <dbReference type="NCBI Taxonomy" id="381665"/>
    <lineage>
        <taxon>Bacteria</taxon>
        <taxon>Bacillati</taxon>
        <taxon>Actinomycetota</taxon>
        <taxon>Actinomycetes</taxon>
        <taxon>Micrococcales</taxon>
        <taxon>Microbacteriaceae</taxon>
        <taxon>Herbiconiux</taxon>
    </lineage>
</organism>
<gene>
    <name evidence="6" type="ORF">SAMN05216554_1847</name>
</gene>
<dbReference type="SUPFAM" id="SSF52540">
    <property type="entry name" value="P-loop containing nucleoside triphosphate hydrolases"/>
    <property type="match status" value="2"/>
</dbReference>
<name>A0A1H3PE43_9MICO</name>
<keyword evidence="2" id="KW-0813">Transport</keyword>
<evidence type="ECO:0000313" key="6">
    <source>
        <dbReference type="EMBL" id="SDY99376.1"/>
    </source>
</evidence>
<proteinExistence type="inferred from homology"/>
<sequence length="529" mass="55409">MSGRMGGGFARDLTITVGRHGSVVLDGTGIEIAPGQVVGLAGETGSGKSTLGLAMLGHLGPGLIAQSGIAVVAGRPILDAHSPVDPARLRDERGRTVSYVPQDPGSALNPGIRVGVSFAEVLRAHGVADAEARCAELFGAVGLRAEGQFARRYPHELSGGQQQRVAIAIAFALDPALVVMDEPTTGLDVTTKHRVVELVRRLASERDAGVLFISHDLQLLLGLTDRIAVMHGGAIVEEGRPDALLTSATHPYTRKLIGSLPSASARPERPDLESAPAVLEVSAVSARHRRVEVTHEVSFSVPRGGCLAIVGESGSGKTTTARAIAGLHADFGGAVRLHGVDLAHDVSARTQAQRRDIQYVFQNPWGSLNPRRRIGASIAIVARRLRGLGRAEAEEAAVRALEAVGLRADHAVALPQRLSGGQRQRAALARALVARPEVLVCDEITSSLDLSVQAEVVALLSNLQEEFGMAMVFITHDLALASEVAGQTVVLKDGFVVEQGLTSAVLARPSHPYTAQLVAAASASYRSAP</sequence>
<evidence type="ECO:0000256" key="4">
    <source>
        <dbReference type="ARBA" id="ARBA00022840"/>
    </source>
</evidence>
<evidence type="ECO:0000259" key="5">
    <source>
        <dbReference type="PROSITE" id="PS50893"/>
    </source>
</evidence>
<dbReference type="InterPro" id="IPR003439">
    <property type="entry name" value="ABC_transporter-like_ATP-bd"/>
</dbReference>
<dbReference type="PANTHER" id="PTHR43776">
    <property type="entry name" value="TRANSPORT ATP-BINDING PROTEIN"/>
    <property type="match status" value="1"/>
</dbReference>
<dbReference type="InterPro" id="IPR003593">
    <property type="entry name" value="AAA+_ATPase"/>
</dbReference>
<dbReference type="Pfam" id="PF00005">
    <property type="entry name" value="ABC_tran"/>
    <property type="match status" value="2"/>
</dbReference>
<feature type="domain" description="ABC transporter" evidence="5">
    <location>
        <begin position="279"/>
        <end position="518"/>
    </location>
</feature>
<dbReference type="Gene3D" id="3.40.50.300">
    <property type="entry name" value="P-loop containing nucleotide triphosphate hydrolases"/>
    <property type="match status" value="2"/>
</dbReference>
<dbReference type="PANTHER" id="PTHR43776:SF7">
    <property type="entry name" value="D,D-DIPEPTIDE TRANSPORT ATP-BINDING PROTEIN DDPF-RELATED"/>
    <property type="match status" value="1"/>
</dbReference>
<dbReference type="Pfam" id="PF08352">
    <property type="entry name" value="oligo_HPY"/>
    <property type="match status" value="2"/>
</dbReference>
<dbReference type="InterPro" id="IPR017871">
    <property type="entry name" value="ABC_transporter-like_CS"/>
</dbReference>
<accession>A0A1H3PE43</accession>
<dbReference type="InterPro" id="IPR027417">
    <property type="entry name" value="P-loop_NTPase"/>
</dbReference>
<dbReference type="CDD" id="cd03257">
    <property type="entry name" value="ABC_NikE_OppD_transporters"/>
    <property type="match status" value="2"/>
</dbReference>
<keyword evidence="7" id="KW-1185">Reference proteome</keyword>
<dbReference type="RefSeq" id="WP_092552251.1">
    <property type="nucleotide sequence ID" value="NZ_FNPZ01000002.1"/>
</dbReference>
<evidence type="ECO:0000256" key="2">
    <source>
        <dbReference type="ARBA" id="ARBA00022448"/>
    </source>
</evidence>
<evidence type="ECO:0000256" key="1">
    <source>
        <dbReference type="ARBA" id="ARBA00005417"/>
    </source>
</evidence>
<dbReference type="InterPro" id="IPR013563">
    <property type="entry name" value="Oligopep_ABC_C"/>
</dbReference>
<dbReference type="OrthoDB" id="3677453at2"/>
<dbReference type="InterPro" id="IPR050319">
    <property type="entry name" value="ABC_transp_ATP-bind"/>
</dbReference>
<dbReference type="AlphaFoldDB" id="A0A1H3PE43"/>
<dbReference type="GO" id="GO:0055085">
    <property type="term" value="P:transmembrane transport"/>
    <property type="evidence" value="ECO:0007669"/>
    <property type="project" value="UniProtKB-ARBA"/>
</dbReference>
<dbReference type="GO" id="GO:0005524">
    <property type="term" value="F:ATP binding"/>
    <property type="evidence" value="ECO:0007669"/>
    <property type="project" value="UniProtKB-KW"/>
</dbReference>
<dbReference type="GO" id="GO:0016887">
    <property type="term" value="F:ATP hydrolysis activity"/>
    <property type="evidence" value="ECO:0007669"/>
    <property type="project" value="InterPro"/>
</dbReference>
<dbReference type="SMART" id="SM00382">
    <property type="entry name" value="AAA"/>
    <property type="match status" value="2"/>
</dbReference>
<dbReference type="Proteomes" id="UP000198891">
    <property type="component" value="Unassembled WGS sequence"/>
</dbReference>